<evidence type="ECO:0000313" key="14">
    <source>
        <dbReference type="EMBL" id="CAG5864087.1"/>
    </source>
</evidence>
<dbReference type="OrthoDB" id="2139606at2759"/>
<evidence type="ECO:0000256" key="4">
    <source>
        <dbReference type="ARBA" id="ARBA00022679"/>
    </source>
</evidence>
<comment type="subcellular location">
    <subcellularLocation>
        <location evidence="1">Golgi apparatus membrane</location>
        <topology evidence="1">Single-pass type II membrane protein</topology>
    </subcellularLocation>
</comment>
<evidence type="ECO:0000256" key="3">
    <source>
        <dbReference type="ARBA" id="ARBA00022676"/>
    </source>
</evidence>
<feature type="signal peptide" evidence="13">
    <location>
        <begin position="1"/>
        <end position="17"/>
    </location>
</feature>
<evidence type="ECO:0000256" key="10">
    <source>
        <dbReference type="ARBA" id="ARBA00023180"/>
    </source>
</evidence>
<gene>
    <name evidence="14" type="ORF">MMEN_LOCUS1525</name>
</gene>
<dbReference type="EMBL" id="CAJRST010000002">
    <property type="protein sequence ID" value="CAG5864087.1"/>
    <property type="molecule type" value="Genomic_DNA"/>
</dbReference>
<feature type="transmembrane region" description="Helical" evidence="12">
    <location>
        <begin position="718"/>
        <end position="740"/>
    </location>
</feature>
<evidence type="ECO:0000256" key="11">
    <source>
        <dbReference type="ARBA" id="ARBA00043952"/>
    </source>
</evidence>
<feature type="chain" id="PRO_5035900243" evidence="13">
    <location>
        <begin position="18"/>
        <end position="1101"/>
    </location>
</feature>
<evidence type="ECO:0000256" key="7">
    <source>
        <dbReference type="ARBA" id="ARBA00022989"/>
    </source>
</evidence>
<dbReference type="PANTHER" id="PTHR11214">
    <property type="entry name" value="BETA-1,3-N-ACETYLGLUCOSAMINYLTRANSFERASE"/>
    <property type="match status" value="1"/>
</dbReference>
<comment type="similarity">
    <text evidence="2">Belongs to the glycosyltransferase 31 family.</text>
</comment>
<dbReference type="Proteomes" id="UP000677803">
    <property type="component" value="Unassembled WGS sequence"/>
</dbReference>
<evidence type="ECO:0000256" key="2">
    <source>
        <dbReference type="ARBA" id="ARBA00008661"/>
    </source>
</evidence>
<dbReference type="InterPro" id="IPR002659">
    <property type="entry name" value="Glyco_trans_31"/>
</dbReference>
<dbReference type="GO" id="GO:0030311">
    <property type="term" value="P:poly-N-acetyllactosamine biosynthetic process"/>
    <property type="evidence" value="ECO:0007669"/>
    <property type="project" value="TreeGrafter"/>
</dbReference>
<evidence type="ECO:0000256" key="6">
    <source>
        <dbReference type="ARBA" id="ARBA00022968"/>
    </source>
</evidence>
<keyword evidence="9 12" id="KW-0472">Membrane</keyword>
<evidence type="ECO:0000256" key="12">
    <source>
        <dbReference type="SAM" id="Phobius"/>
    </source>
</evidence>
<name>A0A8S4AA92_9TELE</name>
<accession>A0A8S4AA92</accession>
<keyword evidence="13" id="KW-0732">Signal</keyword>
<evidence type="ECO:0000256" key="5">
    <source>
        <dbReference type="ARBA" id="ARBA00022692"/>
    </source>
</evidence>
<dbReference type="AlphaFoldDB" id="A0A8S4AA92"/>
<evidence type="ECO:0000256" key="9">
    <source>
        <dbReference type="ARBA" id="ARBA00023136"/>
    </source>
</evidence>
<keyword evidence="5 12" id="KW-0812">Transmembrane</keyword>
<dbReference type="Gene3D" id="3.90.550.50">
    <property type="match status" value="3"/>
</dbReference>
<keyword evidence="15" id="KW-1185">Reference proteome</keyword>
<evidence type="ECO:0000256" key="8">
    <source>
        <dbReference type="ARBA" id="ARBA00023034"/>
    </source>
</evidence>
<comment type="caution">
    <text evidence="14">The sequence shown here is derived from an EMBL/GenBank/DDBJ whole genome shotgun (WGS) entry which is preliminary data.</text>
</comment>
<keyword evidence="3" id="KW-0328">Glycosyltransferase</keyword>
<comment type="pathway">
    <text evidence="11">Protein modification.</text>
</comment>
<keyword evidence="4" id="KW-0808">Transferase</keyword>
<sequence>MMRKAKTRVVIIAGALGLLVFHFCKHSTEHKSVNPNINLRLRKLSPLNKSDSHVYSWPKCQQNHTAANITGFGSLPQNIKDFLYYQHCRHFPMLLDLPDKCGGAEKSGDVFLLLVIKSSPMNYERREVLRKTWAKERLHNGLWIRRIFLSGTSGSGLEKERLNKLLELEQREFSDILQWDFSDTFYNLTLKQILFLEWMERNCPNVHFLFNGDDDVFAHTDNMVLYLHSLDDRDETKHLFTGHLIQNVGPIRSSGSKYFVPVQVEESNSYPPYCGGGGFLLSGYTAKVIYNMSRSIPILPIDDVYMGMCLAKAGLHPASHLGVKTAGFKISAVTADEYDPCFYKEILLVHRFLPTQIASMMRKARTRGVILAGALVLLVFHFCKHSTEHKSVNPNINLRLRKLSPLNKSDSHVYSWPKCQQNHTAANITGFANLPENMKDFLYYQHCRHFPMLLDLPDKCGGAEKSGDVFLLLVIKSSPMNYERREVLRKTWAKERLHNGVWIRRIFLSGTSGSGLEKERQNKLLELEQREFSDILQWDFSDTFYNLTLKQILFLEWMERNCPNVHFLLNGDDDVFAHTDNMVLYLHSLDDRDETKHLFTGQMNTNMIAIRSSDSKYFVPVQLQESDLFPPYCSGGGFLLSGYTAKVIYNMSRSVPILPIDDVYMGMCLAKAGLHPTSHLGVKAFGFQISAITADEYDPCFYKEILLVHRFLPTQMNVFMQLQTFLLLGLVGVAVVMIYISKDADSNIYNVPPDEAEYCCQVKNDLKNHSKHLFSPSKCKENTSVTKITGFDSLPDSLKNFLYYQHCRHFPMLLDLPDKCGGAEKSGDVFLLLVIKSSPMNYERREVLRKTWAKERLHNGVWIRRIFLSGTSGSGFEKKTLNKLLELEHYEFGDILQWDFSDTFHNLTLKQTLFLNWLEENCPNARFLLNGDDDVFAHTSNMVRYLQSLPDNNGSKHLFTGHLLATERPVRWAPSKYYIPTQIQESNFYPPYCGGGGFLMSGYTAKVIHRTAQDVPLHPIDDAYMGMCLAKAGLVPSSHIGVKTVGLSILSKVKDDLEPCYLRELLLVHRFLPSQIYLMWKQVHDPYLKCGKRQKNIWRFL</sequence>
<dbReference type="FunFam" id="3.90.550.50:FF:000009">
    <property type="entry name" value="Hexosyltransferase"/>
    <property type="match status" value="3"/>
</dbReference>
<reference evidence="14" key="1">
    <citation type="submission" date="2021-05" db="EMBL/GenBank/DDBJ databases">
        <authorList>
            <person name="Tigano A."/>
        </authorList>
    </citation>
    <scope>NUCLEOTIDE SEQUENCE</scope>
</reference>
<dbReference type="Pfam" id="PF01762">
    <property type="entry name" value="Galactosyl_T"/>
    <property type="match status" value="3"/>
</dbReference>
<protein>
    <submittedName>
        <fullName evidence="14">(Atlantic silverside) hypothetical protein</fullName>
    </submittedName>
</protein>
<evidence type="ECO:0000313" key="15">
    <source>
        <dbReference type="Proteomes" id="UP000677803"/>
    </source>
</evidence>
<keyword evidence="8" id="KW-0333">Golgi apparatus</keyword>
<keyword evidence="6" id="KW-0735">Signal-anchor</keyword>
<dbReference type="PANTHER" id="PTHR11214:SF23">
    <property type="entry name" value="N-ACETYLLACTOSAMINIDE BETA-1,3-N-ACETYLGLUCOSAMINYLTRANSFERASE 3"/>
    <property type="match status" value="1"/>
</dbReference>
<organism evidence="14 15">
    <name type="scientific">Menidia menidia</name>
    <name type="common">Atlantic silverside</name>
    <dbReference type="NCBI Taxonomy" id="238744"/>
    <lineage>
        <taxon>Eukaryota</taxon>
        <taxon>Metazoa</taxon>
        <taxon>Chordata</taxon>
        <taxon>Craniata</taxon>
        <taxon>Vertebrata</taxon>
        <taxon>Euteleostomi</taxon>
        <taxon>Actinopterygii</taxon>
        <taxon>Neopterygii</taxon>
        <taxon>Teleostei</taxon>
        <taxon>Neoteleostei</taxon>
        <taxon>Acanthomorphata</taxon>
        <taxon>Ovalentaria</taxon>
        <taxon>Atherinomorphae</taxon>
        <taxon>Atheriniformes</taxon>
        <taxon>Atherinopsidae</taxon>
        <taxon>Menidiinae</taxon>
        <taxon>Menidia</taxon>
    </lineage>
</organism>
<evidence type="ECO:0000256" key="1">
    <source>
        <dbReference type="ARBA" id="ARBA00004323"/>
    </source>
</evidence>
<dbReference type="GO" id="GO:0000139">
    <property type="term" value="C:Golgi membrane"/>
    <property type="evidence" value="ECO:0007669"/>
    <property type="project" value="UniProtKB-SubCell"/>
</dbReference>
<keyword evidence="10" id="KW-0325">Glycoprotein</keyword>
<evidence type="ECO:0000256" key="13">
    <source>
        <dbReference type="SAM" id="SignalP"/>
    </source>
</evidence>
<feature type="non-terminal residue" evidence="14">
    <location>
        <position position="1101"/>
    </location>
</feature>
<keyword evidence="7 12" id="KW-1133">Transmembrane helix</keyword>
<dbReference type="GO" id="GO:0008499">
    <property type="term" value="F:N-acetyl-beta-D-glucosaminide beta-(1,3)-galactosyltransferase activity"/>
    <property type="evidence" value="ECO:0007669"/>
    <property type="project" value="UniProtKB-ARBA"/>
</dbReference>
<dbReference type="GO" id="GO:0016266">
    <property type="term" value="P:protein O-linked glycosylation via N-acetyl-galactosamine"/>
    <property type="evidence" value="ECO:0007669"/>
    <property type="project" value="UniProtKB-ARBA"/>
</dbReference>
<proteinExistence type="inferred from homology"/>